<dbReference type="PROSITE" id="PS50929">
    <property type="entry name" value="ABC_TM1F"/>
    <property type="match status" value="1"/>
</dbReference>
<feature type="transmembrane region" description="Helical" evidence="4">
    <location>
        <begin position="165"/>
        <end position="190"/>
    </location>
</feature>
<feature type="domain" description="Peptidase C39" evidence="6">
    <location>
        <begin position="20"/>
        <end position="139"/>
    </location>
</feature>
<keyword evidence="2 4" id="KW-1133">Transmembrane helix</keyword>
<dbReference type="InterPro" id="IPR033838">
    <property type="entry name" value="CvaB_peptidase"/>
</dbReference>
<evidence type="ECO:0000259" key="5">
    <source>
        <dbReference type="PROSITE" id="PS50929"/>
    </source>
</evidence>
<feature type="domain" description="ABC transmembrane type-1" evidence="5">
    <location>
        <begin position="173"/>
        <end position="301"/>
    </location>
</feature>
<reference evidence="8" key="1">
    <citation type="journal article" date="2010" name="Nat. Biotechnol.">
        <title>Draft genome sequence of the oilseed species Ricinus communis.</title>
        <authorList>
            <person name="Chan A.P."/>
            <person name="Crabtree J."/>
            <person name="Zhao Q."/>
            <person name="Lorenzi H."/>
            <person name="Orvis J."/>
            <person name="Puiu D."/>
            <person name="Melake-Berhan A."/>
            <person name="Jones K.M."/>
            <person name="Redman J."/>
            <person name="Chen G."/>
            <person name="Cahoon E.B."/>
            <person name="Gedil M."/>
            <person name="Stanke M."/>
            <person name="Haas B.J."/>
            <person name="Wortman J.R."/>
            <person name="Fraser-Liggett C.M."/>
            <person name="Ravel J."/>
            <person name="Rabinowicz P.D."/>
        </authorList>
    </citation>
    <scope>NUCLEOTIDE SEQUENCE [LARGE SCALE GENOMIC DNA]</scope>
    <source>
        <strain evidence="8">cv. Hale</strain>
    </source>
</reference>
<dbReference type="GO" id="GO:0016020">
    <property type="term" value="C:membrane"/>
    <property type="evidence" value="ECO:0007669"/>
    <property type="project" value="InterPro"/>
</dbReference>
<gene>
    <name evidence="7" type="ORF">RCOM_1883350</name>
</gene>
<evidence type="ECO:0000313" key="7">
    <source>
        <dbReference type="EMBL" id="EEF24206.1"/>
    </source>
</evidence>
<protein>
    <submittedName>
        <fullName evidence="7">Colicin V secretion abc transporter, putative</fullName>
        <ecNumber evidence="7">3.6.3.43</ecNumber>
    </submittedName>
</protein>
<dbReference type="EC" id="3.6.3.43" evidence="7"/>
<evidence type="ECO:0000256" key="4">
    <source>
        <dbReference type="SAM" id="Phobius"/>
    </source>
</evidence>
<dbReference type="InParanoid" id="B9TIV8"/>
<evidence type="ECO:0000313" key="8">
    <source>
        <dbReference type="Proteomes" id="UP000008311"/>
    </source>
</evidence>
<name>B9TIV8_RICCO</name>
<keyword evidence="8" id="KW-1185">Reference proteome</keyword>
<keyword evidence="3 4" id="KW-0472">Membrane</keyword>
<dbReference type="InterPro" id="IPR011527">
    <property type="entry name" value="ABC1_TM_dom"/>
</dbReference>
<dbReference type="PROSITE" id="PS50990">
    <property type="entry name" value="PEPTIDASE_C39"/>
    <property type="match status" value="1"/>
</dbReference>
<dbReference type="Gene3D" id="3.90.70.10">
    <property type="entry name" value="Cysteine proteinases"/>
    <property type="match status" value="1"/>
</dbReference>
<sequence length="301" mass="33698">MSFLSQLSFGLGRTLPITLQTEASECGLACLVMVSNYHGFRTDLATMRRLFLISIKGTTLSHLMGMAQAVGFTTRPVKLELEDLKDLRRPCILHWNFNHFVVLKEVGARHVVIHDPAMGIRKLTFEEVSAAFTGVALELWPNPGFKQVTFKQSVKLRDMMGHVTGLYRSLGQVLLLALALEVFALVSPFYMQWVVDHALVSADRDLLTTLALGFGLLVFMQQAISTVRAWVIMHMSTTLNVQWRANLFAHLIRLPVDFFEKRHLGDVVSRFGAIDQIQHTLTSTFVEAILDGVLTVATLAM</sequence>
<dbReference type="AlphaFoldDB" id="B9TIV8"/>
<keyword evidence="1 4" id="KW-0812">Transmembrane</keyword>
<dbReference type="GO" id="GO:0006508">
    <property type="term" value="P:proteolysis"/>
    <property type="evidence" value="ECO:0007669"/>
    <property type="project" value="InterPro"/>
</dbReference>
<organism evidence="7 8">
    <name type="scientific">Ricinus communis</name>
    <name type="common">Castor bean</name>
    <dbReference type="NCBI Taxonomy" id="3988"/>
    <lineage>
        <taxon>Eukaryota</taxon>
        <taxon>Viridiplantae</taxon>
        <taxon>Streptophyta</taxon>
        <taxon>Embryophyta</taxon>
        <taxon>Tracheophyta</taxon>
        <taxon>Spermatophyta</taxon>
        <taxon>Magnoliopsida</taxon>
        <taxon>eudicotyledons</taxon>
        <taxon>Gunneridae</taxon>
        <taxon>Pentapetalae</taxon>
        <taxon>rosids</taxon>
        <taxon>fabids</taxon>
        <taxon>Malpighiales</taxon>
        <taxon>Euphorbiaceae</taxon>
        <taxon>Acalyphoideae</taxon>
        <taxon>Acalypheae</taxon>
        <taxon>Ricinus</taxon>
    </lineage>
</organism>
<evidence type="ECO:0000256" key="2">
    <source>
        <dbReference type="ARBA" id="ARBA00022989"/>
    </source>
</evidence>
<dbReference type="GO" id="GO:0005524">
    <property type="term" value="F:ATP binding"/>
    <property type="evidence" value="ECO:0007669"/>
    <property type="project" value="InterPro"/>
</dbReference>
<accession>B9TIV8</accession>
<feature type="transmembrane region" description="Helical" evidence="4">
    <location>
        <begin position="210"/>
        <end position="231"/>
    </location>
</feature>
<dbReference type="InterPro" id="IPR005074">
    <property type="entry name" value="Peptidase_C39"/>
</dbReference>
<dbReference type="GO" id="GO:0140359">
    <property type="term" value="F:ABC-type transporter activity"/>
    <property type="evidence" value="ECO:0007669"/>
    <property type="project" value="InterPro"/>
</dbReference>
<dbReference type="Gene3D" id="1.20.1560.10">
    <property type="entry name" value="ABC transporter type 1, transmembrane domain"/>
    <property type="match status" value="1"/>
</dbReference>
<evidence type="ECO:0000259" key="6">
    <source>
        <dbReference type="PROSITE" id="PS50990"/>
    </source>
</evidence>
<dbReference type="CDD" id="cd02419">
    <property type="entry name" value="Peptidase_C39C"/>
    <property type="match status" value="1"/>
</dbReference>
<keyword evidence="7" id="KW-0378">Hydrolase</keyword>
<feature type="non-terminal residue" evidence="7">
    <location>
        <position position="301"/>
    </location>
</feature>
<dbReference type="Pfam" id="PF03412">
    <property type="entry name" value="Peptidase_C39"/>
    <property type="match status" value="1"/>
</dbReference>
<evidence type="ECO:0000256" key="3">
    <source>
        <dbReference type="ARBA" id="ARBA00023136"/>
    </source>
</evidence>
<proteinExistence type="predicted"/>
<dbReference type="InterPro" id="IPR036640">
    <property type="entry name" value="ABC1_TM_sf"/>
</dbReference>
<dbReference type="Pfam" id="PF00664">
    <property type="entry name" value="ABC_membrane"/>
    <property type="match status" value="1"/>
</dbReference>
<dbReference type="Proteomes" id="UP000008311">
    <property type="component" value="Unassembled WGS sequence"/>
</dbReference>
<dbReference type="GO" id="GO:0008234">
    <property type="term" value="F:cysteine-type peptidase activity"/>
    <property type="evidence" value="ECO:0007669"/>
    <property type="project" value="InterPro"/>
</dbReference>
<evidence type="ECO:0000256" key="1">
    <source>
        <dbReference type="ARBA" id="ARBA00022692"/>
    </source>
</evidence>
<dbReference type="SUPFAM" id="SSF90123">
    <property type="entry name" value="ABC transporter transmembrane region"/>
    <property type="match status" value="1"/>
</dbReference>
<dbReference type="EMBL" id="EQ983062">
    <property type="protein sequence ID" value="EEF24206.1"/>
    <property type="molecule type" value="Genomic_DNA"/>
</dbReference>